<evidence type="ECO:0000256" key="9">
    <source>
        <dbReference type="ARBA" id="ARBA00022960"/>
    </source>
</evidence>
<evidence type="ECO:0000313" key="19">
    <source>
        <dbReference type="EMBL" id="SNS05020.1"/>
    </source>
</evidence>
<evidence type="ECO:0000256" key="5">
    <source>
        <dbReference type="ARBA" id="ARBA00022670"/>
    </source>
</evidence>
<keyword evidence="8" id="KW-0378">Hydrolase</keyword>
<evidence type="ECO:0000256" key="12">
    <source>
        <dbReference type="ARBA" id="ARBA00023316"/>
    </source>
</evidence>
<dbReference type="GO" id="GO:0030288">
    <property type="term" value="C:outer membrane-bounded periplasmic space"/>
    <property type="evidence" value="ECO:0007669"/>
    <property type="project" value="TreeGrafter"/>
</dbReference>
<comment type="similarity">
    <text evidence="3">In the N-terminal section; belongs to the glycosyltransferase 51 family.</text>
</comment>
<keyword evidence="5" id="KW-0645">Protease</keyword>
<comment type="similarity">
    <text evidence="2">In the C-terminal section; belongs to the transpeptidase family.</text>
</comment>
<dbReference type="GO" id="GO:0008658">
    <property type="term" value="F:penicillin binding"/>
    <property type="evidence" value="ECO:0007669"/>
    <property type="project" value="InterPro"/>
</dbReference>
<feature type="domain" description="Glycosyl transferase family 51" evidence="18">
    <location>
        <begin position="98"/>
        <end position="259"/>
    </location>
</feature>
<dbReference type="InterPro" id="IPR012338">
    <property type="entry name" value="Beta-lactam/transpept-like"/>
</dbReference>
<name>A0A239BAV7_9SPHN</name>
<comment type="pathway">
    <text evidence="1">Cell wall biogenesis; peptidoglycan biosynthesis.</text>
</comment>
<comment type="catalytic activity">
    <reaction evidence="14">
        <text>[GlcNAc-(1-&gt;4)-Mur2Ac(oyl-L-Ala-gamma-D-Glu-L-Lys-D-Ala-D-Ala)](n)-di-trans,octa-cis-undecaprenyl diphosphate + beta-D-GlcNAc-(1-&gt;4)-Mur2Ac(oyl-L-Ala-gamma-D-Glu-L-Lys-D-Ala-D-Ala)-di-trans,octa-cis-undecaprenyl diphosphate = [GlcNAc-(1-&gt;4)-Mur2Ac(oyl-L-Ala-gamma-D-Glu-L-Lys-D-Ala-D-Ala)](n+1)-di-trans,octa-cis-undecaprenyl diphosphate + di-trans,octa-cis-undecaprenyl diphosphate + H(+)</text>
        <dbReference type="Rhea" id="RHEA:23708"/>
        <dbReference type="Rhea" id="RHEA-COMP:9602"/>
        <dbReference type="Rhea" id="RHEA-COMP:9603"/>
        <dbReference type="ChEBI" id="CHEBI:15378"/>
        <dbReference type="ChEBI" id="CHEBI:58405"/>
        <dbReference type="ChEBI" id="CHEBI:60033"/>
        <dbReference type="ChEBI" id="CHEBI:78435"/>
        <dbReference type="EC" id="2.4.99.28"/>
    </reaction>
</comment>
<evidence type="ECO:0000256" key="1">
    <source>
        <dbReference type="ARBA" id="ARBA00004752"/>
    </source>
</evidence>
<dbReference type="GO" id="GO:0009002">
    <property type="term" value="F:serine-type D-Ala-D-Ala carboxypeptidase activity"/>
    <property type="evidence" value="ECO:0007669"/>
    <property type="project" value="UniProtKB-EC"/>
</dbReference>
<keyword evidence="20" id="KW-1185">Reference proteome</keyword>
<dbReference type="Gene3D" id="1.10.3810.10">
    <property type="entry name" value="Biosynthetic peptidoglycan transglycosylase-like"/>
    <property type="match status" value="1"/>
</dbReference>
<feature type="region of interest" description="Disordered" evidence="15">
    <location>
        <begin position="646"/>
        <end position="687"/>
    </location>
</feature>
<dbReference type="GO" id="GO:0008955">
    <property type="term" value="F:peptidoglycan glycosyltransferase activity"/>
    <property type="evidence" value="ECO:0007669"/>
    <property type="project" value="UniProtKB-EC"/>
</dbReference>
<dbReference type="Proteomes" id="UP000198281">
    <property type="component" value="Unassembled WGS sequence"/>
</dbReference>
<evidence type="ECO:0000256" key="10">
    <source>
        <dbReference type="ARBA" id="ARBA00022984"/>
    </source>
</evidence>
<organism evidence="19 20">
    <name type="scientific">Edaphosphingomonas laterariae</name>
    <dbReference type="NCBI Taxonomy" id="861865"/>
    <lineage>
        <taxon>Bacteria</taxon>
        <taxon>Pseudomonadati</taxon>
        <taxon>Pseudomonadota</taxon>
        <taxon>Alphaproteobacteria</taxon>
        <taxon>Sphingomonadales</taxon>
        <taxon>Rhizorhabdaceae</taxon>
        <taxon>Edaphosphingomonas</taxon>
    </lineage>
</organism>
<dbReference type="GO" id="GO:0006508">
    <property type="term" value="P:proteolysis"/>
    <property type="evidence" value="ECO:0007669"/>
    <property type="project" value="UniProtKB-KW"/>
</dbReference>
<dbReference type="InterPro" id="IPR001460">
    <property type="entry name" value="PCN-bd_Tpept"/>
</dbReference>
<evidence type="ECO:0000256" key="3">
    <source>
        <dbReference type="ARBA" id="ARBA00007739"/>
    </source>
</evidence>
<evidence type="ECO:0000256" key="11">
    <source>
        <dbReference type="ARBA" id="ARBA00023268"/>
    </source>
</evidence>
<dbReference type="InterPro" id="IPR050396">
    <property type="entry name" value="Glycosyltr_51/Transpeptidase"/>
</dbReference>
<dbReference type="NCBIfam" id="TIGR02074">
    <property type="entry name" value="PBP_1a_fam"/>
    <property type="match status" value="1"/>
</dbReference>
<dbReference type="RefSeq" id="WP_089217588.1">
    <property type="nucleotide sequence ID" value="NZ_FZOS01000001.1"/>
</dbReference>
<evidence type="ECO:0000256" key="7">
    <source>
        <dbReference type="ARBA" id="ARBA00022679"/>
    </source>
</evidence>
<dbReference type="AlphaFoldDB" id="A0A239BAV7"/>
<dbReference type="PANTHER" id="PTHR32282">
    <property type="entry name" value="BINDING PROTEIN TRANSPEPTIDASE, PUTATIVE-RELATED"/>
    <property type="match status" value="1"/>
</dbReference>
<dbReference type="SUPFAM" id="SSF53955">
    <property type="entry name" value="Lysozyme-like"/>
    <property type="match status" value="1"/>
</dbReference>
<evidence type="ECO:0000256" key="14">
    <source>
        <dbReference type="ARBA" id="ARBA00049902"/>
    </source>
</evidence>
<gene>
    <name evidence="19" type="ORF">SAMN06295912_10133</name>
</gene>
<evidence type="ECO:0000256" key="8">
    <source>
        <dbReference type="ARBA" id="ARBA00022801"/>
    </source>
</evidence>
<evidence type="ECO:0000256" key="2">
    <source>
        <dbReference type="ARBA" id="ARBA00007090"/>
    </source>
</evidence>
<accession>A0A239BAV7</accession>
<reference evidence="20" key="1">
    <citation type="submission" date="2017-06" db="EMBL/GenBank/DDBJ databases">
        <authorList>
            <person name="Varghese N."/>
            <person name="Submissions S."/>
        </authorList>
    </citation>
    <scope>NUCLEOTIDE SEQUENCE [LARGE SCALE GENOMIC DNA]</scope>
    <source>
        <strain evidence="20">LNB2</strain>
    </source>
</reference>
<dbReference type="InterPro" id="IPR023346">
    <property type="entry name" value="Lysozyme-like_dom_sf"/>
</dbReference>
<keyword evidence="10" id="KW-0573">Peptidoglycan synthesis</keyword>
<dbReference type="GO" id="GO:0009252">
    <property type="term" value="P:peptidoglycan biosynthetic process"/>
    <property type="evidence" value="ECO:0007669"/>
    <property type="project" value="UniProtKB-UniPathway"/>
</dbReference>
<feature type="region of interest" description="Disordered" evidence="15">
    <location>
        <begin position="1"/>
        <end position="25"/>
    </location>
</feature>
<feature type="transmembrane region" description="Helical" evidence="16">
    <location>
        <begin position="45"/>
        <end position="66"/>
    </location>
</feature>
<evidence type="ECO:0000256" key="15">
    <source>
        <dbReference type="SAM" id="MobiDB-lite"/>
    </source>
</evidence>
<dbReference type="InterPro" id="IPR036950">
    <property type="entry name" value="PBP_transglycosylase"/>
</dbReference>
<dbReference type="Gene3D" id="3.40.710.10">
    <property type="entry name" value="DD-peptidase/beta-lactamase superfamily"/>
    <property type="match status" value="1"/>
</dbReference>
<dbReference type="GO" id="GO:0008360">
    <property type="term" value="P:regulation of cell shape"/>
    <property type="evidence" value="ECO:0007669"/>
    <property type="project" value="UniProtKB-KW"/>
</dbReference>
<keyword evidence="16" id="KW-0472">Membrane</keyword>
<keyword evidence="7" id="KW-0808">Transferase</keyword>
<evidence type="ECO:0000259" key="17">
    <source>
        <dbReference type="Pfam" id="PF00905"/>
    </source>
</evidence>
<dbReference type="EMBL" id="FZOS01000001">
    <property type="protein sequence ID" value="SNS05020.1"/>
    <property type="molecule type" value="Genomic_DNA"/>
</dbReference>
<dbReference type="GO" id="GO:0071555">
    <property type="term" value="P:cell wall organization"/>
    <property type="evidence" value="ECO:0007669"/>
    <property type="project" value="UniProtKB-KW"/>
</dbReference>
<keyword evidence="11" id="KW-0511">Multifunctional enzyme</keyword>
<dbReference type="UniPathway" id="UPA00219"/>
<dbReference type="Pfam" id="PF00905">
    <property type="entry name" value="Transpeptidase"/>
    <property type="match status" value="1"/>
</dbReference>
<dbReference type="SUPFAM" id="SSF56601">
    <property type="entry name" value="beta-lactamase/transpeptidase-like"/>
    <property type="match status" value="1"/>
</dbReference>
<evidence type="ECO:0000259" key="18">
    <source>
        <dbReference type="Pfam" id="PF00912"/>
    </source>
</evidence>
<evidence type="ECO:0000256" key="16">
    <source>
        <dbReference type="SAM" id="Phobius"/>
    </source>
</evidence>
<evidence type="ECO:0000256" key="13">
    <source>
        <dbReference type="ARBA" id="ARBA00034000"/>
    </source>
</evidence>
<keyword evidence="12" id="KW-0961">Cell wall biogenesis/degradation</keyword>
<dbReference type="InterPro" id="IPR001264">
    <property type="entry name" value="Glyco_trans_51"/>
</dbReference>
<keyword evidence="16" id="KW-1133">Transmembrane helix</keyword>
<dbReference type="Pfam" id="PF00912">
    <property type="entry name" value="Transgly"/>
    <property type="match status" value="1"/>
</dbReference>
<sequence length="687" mass="73877">MMRDDDPYEDDWNEPEDTQRGSRSGDAAIAAARPFWKRWRFWKRALQAGAILFVLLVAWLAVTAPLSRSLKPIAPPSITLLSVDGKAFARKGAIIDRPVVIPDLPQHVPQAFMAIEDRRFYSHWGIDPRGIARAAWRNTVAGGVREGGSTITQQLAKVAFLDSDRTAARKLREVLIAFWLEARLSKDEILQRYLSNVYFGDNVYGLRAAALHYFNRQPEKLTIGQAAMLAGLLKAPSRLAPTDNLKGARARQAVVVAAMADAGFITEAEARAVQPARLNVRPLRTLPSGTYFADWALPAARDASGAVYAEQEVKTTLDDRLQRAAEAAVRRAGLGKAQVALVAMRPDGSVVAMVGGKKYSESPFNRATQALRQPGSTFKLFVYLAALREGMTPDTIVDDEPITIGDWTPKNSDGRYRGKITLREAFARSSNVAAARIAREVGMDNVIRAARDLGITSPLAADDATLALGTSGVSLLELTSAYATVAAGAYPVKPHALPEREKSWYDSFWDRPRKFDGETRAMLLDLLGAAVREGTGRSATLAIDAFGKTGTTQDNRDAIFVGFTGDLVAAVWVGNDNNSPLGGIAGGGLPARIWRDFMSRVVDGAAPPRVERAPEIEAEPEPLDNLAVNIEGAIGDVGVGLSVGPDGVTISANPAGPGDRPTDSAPTVTIAPPPPQPREAEPAPEGQ</sequence>
<evidence type="ECO:0000256" key="4">
    <source>
        <dbReference type="ARBA" id="ARBA00022645"/>
    </source>
</evidence>
<dbReference type="FunFam" id="1.10.3810.10:FF:000001">
    <property type="entry name" value="Penicillin-binding protein 1A"/>
    <property type="match status" value="1"/>
</dbReference>
<feature type="compositionally biased region" description="Acidic residues" evidence="15">
    <location>
        <begin position="1"/>
        <end position="16"/>
    </location>
</feature>
<comment type="catalytic activity">
    <reaction evidence="13">
        <text>Preferential cleavage: (Ac)2-L-Lys-D-Ala-|-D-Ala. Also transpeptidation of peptidyl-alanyl moieties that are N-acyl substituents of D-alanine.</text>
        <dbReference type="EC" id="3.4.16.4"/>
    </reaction>
</comment>
<dbReference type="OrthoDB" id="9766909at2"/>
<proteinExistence type="inferred from homology"/>
<keyword evidence="9" id="KW-0133">Cell shape</keyword>
<keyword evidence="4" id="KW-0121">Carboxypeptidase</keyword>
<evidence type="ECO:0000256" key="6">
    <source>
        <dbReference type="ARBA" id="ARBA00022676"/>
    </source>
</evidence>
<keyword evidence="6" id="KW-0328">Glycosyltransferase</keyword>
<dbReference type="PANTHER" id="PTHR32282:SF33">
    <property type="entry name" value="PEPTIDOGLYCAN GLYCOSYLTRANSFERASE"/>
    <property type="match status" value="1"/>
</dbReference>
<feature type="domain" description="Penicillin-binding protein transpeptidase" evidence="17">
    <location>
        <begin position="341"/>
        <end position="577"/>
    </location>
</feature>
<keyword evidence="16" id="KW-0812">Transmembrane</keyword>
<evidence type="ECO:0000313" key="20">
    <source>
        <dbReference type="Proteomes" id="UP000198281"/>
    </source>
</evidence>
<protein>
    <submittedName>
        <fullName evidence="19">Penicillin-binding protein 1A</fullName>
    </submittedName>
</protein>